<feature type="compositionally biased region" description="Basic and acidic residues" evidence="1">
    <location>
        <begin position="1"/>
        <end position="11"/>
    </location>
</feature>
<reference evidence="3" key="2">
    <citation type="submission" date="2015-01" db="EMBL/GenBank/DDBJ databases">
        <title>Evolutionary Origins and Diversification of the Mycorrhizal Mutualists.</title>
        <authorList>
            <consortium name="DOE Joint Genome Institute"/>
            <consortium name="Mycorrhizal Genomics Consortium"/>
            <person name="Kohler A."/>
            <person name="Kuo A."/>
            <person name="Nagy L.G."/>
            <person name="Floudas D."/>
            <person name="Copeland A."/>
            <person name="Barry K.W."/>
            <person name="Cichocki N."/>
            <person name="Veneault-Fourrey C."/>
            <person name="LaButti K."/>
            <person name="Lindquist E.A."/>
            <person name="Lipzen A."/>
            <person name="Lundell T."/>
            <person name="Morin E."/>
            <person name="Murat C."/>
            <person name="Riley R."/>
            <person name="Ohm R."/>
            <person name="Sun H."/>
            <person name="Tunlid A."/>
            <person name="Henrissat B."/>
            <person name="Grigoriev I.V."/>
            <person name="Hibbett D.S."/>
            <person name="Martin F."/>
        </authorList>
    </citation>
    <scope>NUCLEOTIDE SEQUENCE [LARGE SCALE GENOMIC DNA]</scope>
    <source>
        <strain evidence="3">F 1598</strain>
    </source>
</reference>
<proteinExistence type="predicted"/>
<feature type="compositionally biased region" description="Basic residues" evidence="1">
    <location>
        <begin position="106"/>
        <end position="117"/>
    </location>
</feature>
<feature type="compositionally biased region" description="Polar residues" evidence="1">
    <location>
        <begin position="63"/>
        <end position="73"/>
    </location>
</feature>
<gene>
    <name evidence="2" type="ORF">PILCRDRAFT_9281</name>
</gene>
<feature type="compositionally biased region" description="Polar residues" evidence="1">
    <location>
        <begin position="12"/>
        <end position="21"/>
    </location>
</feature>
<feature type="compositionally biased region" description="Polar residues" evidence="1">
    <location>
        <begin position="88"/>
        <end position="102"/>
    </location>
</feature>
<accession>A0A0C3FM54</accession>
<evidence type="ECO:0000256" key="1">
    <source>
        <dbReference type="SAM" id="MobiDB-lite"/>
    </source>
</evidence>
<dbReference type="InParanoid" id="A0A0C3FM54"/>
<feature type="region of interest" description="Disordered" evidence="1">
    <location>
        <begin position="224"/>
        <end position="256"/>
    </location>
</feature>
<evidence type="ECO:0000313" key="3">
    <source>
        <dbReference type="Proteomes" id="UP000054166"/>
    </source>
</evidence>
<dbReference type="Proteomes" id="UP000054166">
    <property type="component" value="Unassembled WGS sequence"/>
</dbReference>
<dbReference type="EMBL" id="KN833002">
    <property type="protein sequence ID" value="KIM80854.1"/>
    <property type="molecule type" value="Genomic_DNA"/>
</dbReference>
<name>A0A0C3FM54_PILCF</name>
<protein>
    <submittedName>
        <fullName evidence="2">Uncharacterized protein</fullName>
    </submittedName>
</protein>
<feature type="region of interest" description="Disordered" evidence="1">
    <location>
        <begin position="1"/>
        <end position="153"/>
    </location>
</feature>
<dbReference type="AlphaFoldDB" id="A0A0C3FM54"/>
<evidence type="ECO:0000313" key="2">
    <source>
        <dbReference type="EMBL" id="KIM80854.1"/>
    </source>
</evidence>
<organism evidence="2 3">
    <name type="scientific">Piloderma croceum (strain F 1598)</name>
    <dbReference type="NCBI Taxonomy" id="765440"/>
    <lineage>
        <taxon>Eukaryota</taxon>
        <taxon>Fungi</taxon>
        <taxon>Dikarya</taxon>
        <taxon>Basidiomycota</taxon>
        <taxon>Agaricomycotina</taxon>
        <taxon>Agaricomycetes</taxon>
        <taxon>Agaricomycetidae</taxon>
        <taxon>Atheliales</taxon>
        <taxon>Atheliaceae</taxon>
        <taxon>Piloderma</taxon>
    </lineage>
</organism>
<reference evidence="2 3" key="1">
    <citation type="submission" date="2014-04" db="EMBL/GenBank/DDBJ databases">
        <authorList>
            <consortium name="DOE Joint Genome Institute"/>
            <person name="Kuo A."/>
            <person name="Tarkka M."/>
            <person name="Buscot F."/>
            <person name="Kohler A."/>
            <person name="Nagy L.G."/>
            <person name="Floudas D."/>
            <person name="Copeland A."/>
            <person name="Barry K.W."/>
            <person name="Cichocki N."/>
            <person name="Veneault-Fourrey C."/>
            <person name="LaButti K."/>
            <person name="Lindquist E.A."/>
            <person name="Lipzen A."/>
            <person name="Lundell T."/>
            <person name="Morin E."/>
            <person name="Murat C."/>
            <person name="Sun H."/>
            <person name="Tunlid A."/>
            <person name="Henrissat B."/>
            <person name="Grigoriev I.V."/>
            <person name="Hibbett D.S."/>
            <person name="Martin F."/>
            <person name="Nordberg H.P."/>
            <person name="Cantor M.N."/>
            <person name="Hua S.X."/>
        </authorList>
    </citation>
    <scope>NUCLEOTIDE SEQUENCE [LARGE SCALE GENOMIC DNA]</scope>
    <source>
        <strain evidence="2 3">F 1598</strain>
    </source>
</reference>
<keyword evidence="3" id="KW-1185">Reference proteome</keyword>
<sequence length="285" mass="31037">MAKAERARHLNEQPSGSQETAMSPREKPTDSKETSGEQKPVLPMLDTDSGSLMTRQPRVCTSRGPSGSPSDYSDVTRPLSPPEFPQRAGSSSPVQATASPAESTKSKRSNRSSKKQLKSPTSQKSPSISLRDRNPFSDTQASGDTPEVPQGLDPLLDCMLRMRNVNAEQVATIVMSDGPMSRKGESVTDDKANNWIHRQIVTDSSTDATGVLPAMTGAKNRTTKVFPMPKRSSSSGRNRPSEEGHRKMPSTSPADYLQVNIPHITFETGGIWPEMHAEVEQMPSY</sequence>
<feature type="compositionally biased region" description="Basic and acidic residues" evidence="1">
    <location>
        <begin position="24"/>
        <end position="36"/>
    </location>
</feature>
<dbReference type="HOGENOM" id="CLU_977003_0_0_1"/>